<dbReference type="CDD" id="cd18622">
    <property type="entry name" value="GH32_Inu-like"/>
    <property type="match status" value="1"/>
</dbReference>
<dbReference type="SMART" id="SM00640">
    <property type="entry name" value="Glyco_32"/>
    <property type="match status" value="1"/>
</dbReference>
<dbReference type="GO" id="GO:0005987">
    <property type="term" value="P:sucrose catabolic process"/>
    <property type="evidence" value="ECO:0007669"/>
    <property type="project" value="TreeGrafter"/>
</dbReference>
<protein>
    <submittedName>
        <fullName evidence="5">Levanase</fullName>
        <ecNumber evidence="5">3.2.1.80</ecNumber>
    </submittedName>
</protein>
<proteinExistence type="inferred from homology"/>
<dbReference type="Pfam" id="PF00251">
    <property type="entry name" value="Glyco_hydro_32N"/>
    <property type="match status" value="1"/>
</dbReference>
<organism evidence="5 6">
    <name type="scientific">Blautia obeum</name>
    <dbReference type="NCBI Taxonomy" id="40520"/>
    <lineage>
        <taxon>Bacteria</taxon>
        <taxon>Bacillati</taxon>
        <taxon>Bacillota</taxon>
        <taxon>Clostridia</taxon>
        <taxon>Lachnospirales</taxon>
        <taxon>Lachnospiraceae</taxon>
        <taxon>Blautia</taxon>
    </lineage>
</organism>
<evidence type="ECO:0000256" key="1">
    <source>
        <dbReference type="ARBA" id="ARBA00009902"/>
    </source>
</evidence>
<dbReference type="AlphaFoldDB" id="A0A564SJK4"/>
<reference evidence="5 6" key="1">
    <citation type="submission" date="2019-07" db="EMBL/GenBank/DDBJ databases">
        <authorList>
            <person name="Hibberd C M."/>
            <person name="Gehrig L. J."/>
            <person name="Chang H.-W."/>
            <person name="Venkatesh S."/>
        </authorList>
    </citation>
    <scope>NUCLEOTIDE SEQUENCE [LARGE SCALE GENOMIC DNA]</scope>
    <source>
        <strain evidence="5">Ruminococcus_obeum_SSTS_Bg7063</strain>
    </source>
</reference>
<dbReference type="InterPro" id="IPR023296">
    <property type="entry name" value="Glyco_hydro_beta-prop_sf"/>
</dbReference>
<gene>
    <name evidence="5" type="primary">sacC_2</name>
    <name evidence="5" type="ORF">ROSSTS7063_00622</name>
</gene>
<dbReference type="InterPro" id="IPR001362">
    <property type="entry name" value="Glyco_hydro_32"/>
</dbReference>
<keyword evidence="6" id="KW-1185">Reference proteome</keyword>
<dbReference type="PROSITE" id="PS00609">
    <property type="entry name" value="GLYCOSYL_HYDROL_F32"/>
    <property type="match status" value="1"/>
</dbReference>
<dbReference type="GO" id="GO:0051669">
    <property type="term" value="F:fructan beta-fructosidase activity"/>
    <property type="evidence" value="ECO:0007669"/>
    <property type="project" value="UniProtKB-EC"/>
</dbReference>
<evidence type="ECO:0000256" key="2">
    <source>
        <dbReference type="ARBA" id="ARBA00022801"/>
    </source>
</evidence>
<dbReference type="Proteomes" id="UP000409147">
    <property type="component" value="Unassembled WGS sequence"/>
</dbReference>
<feature type="domain" description="Glycosyl hydrolase family 32 N-terminal" evidence="4">
    <location>
        <begin position="94"/>
        <end position="372"/>
    </location>
</feature>
<dbReference type="InterPro" id="IPR013148">
    <property type="entry name" value="Glyco_hydro_32_N"/>
</dbReference>
<dbReference type="GO" id="GO:0005737">
    <property type="term" value="C:cytoplasm"/>
    <property type="evidence" value="ECO:0007669"/>
    <property type="project" value="TreeGrafter"/>
</dbReference>
<name>A0A564SJK4_9FIRM</name>
<dbReference type="SUPFAM" id="SSF75005">
    <property type="entry name" value="Arabinanase/levansucrase/invertase"/>
    <property type="match status" value="1"/>
</dbReference>
<sequence length="517" mass="59293">MDITVSEKYLWFPVDMSGEMVWVSVYDGDQKIQEMKVSLGKEHIDFYGVWKATEYLGKELRIVSEKGEEYLDGVDIRQEKTRPQNDYPYRPRLHYTPAYGWVNDPNGLVYVDGVYHMFHQYNPYSTEWQNMSWGHATSTDLMHWEEQEVASTPDEYGTMYSGCALVDEKNTAGYGKDALLFFYTAAGGMNEWSKEAGNLFTQKLMWSTDGTKTLHKRDEELVPWIVGENRDPKVFWHAESNAYVMIMYLEENDFLILRSADLLHWEQTQKMTVPGMWECPLLIEVPVEGTDKKEWVFWSADGYYQIGSFDGYTFQTKTERKMAYFSRRAYAAQNFVNVGERVLLVPWVRLDNANGWYRGAMGIPQEICLKDGADGLQLAFSMTEELHAMRGSWEVLPQNETISIAGEAREVVLSWNAGMTGTELLEIGETTIRIDFTHGELWVDTDRKHELDGELRGVFDPAKPLDMTVVIDQEMLDILADGGRLCGTIETEENVLGKTLKLHGDAAPEAAKWCVLK</sequence>
<dbReference type="GO" id="GO:0004575">
    <property type="term" value="F:sucrose alpha-glucosidase activity"/>
    <property type="evidence" value="ECO:0007669"/>
    <property type="project" value="TreeGrafter"/>
</dbReference>
<dbReference type="PANTHER" id="PTHR42800">
    <property type="entry name" value="EXOINULINASE INUD (AFU_ORTHOLOGUE AFUA_5G00480)"/>
    <property type="match status" value="1"/>
</dbReference>
<evidence type="ECO:0000313" key="6">
    <source>
        <dbReference type="Proteomes" id="UP000409147"/>
    </source>
</evidence>
<dbReference type="RefSeq" id="WP_144368414.1">
    <property type="nucleotide sequence ID" value="NZ_CABHNB010000009.1"/>
</dbReference>
<dbReference type="EMBL" id="CABHNB010000009">
    <property type="protein sequence ID" value="VUW94610.1"/>
    <property type="molecule type" value="Genomic_DNA"/>
</dbReference>
<keyword evidence="2 5" id="KW-0378">Hydrolase</keyword>
<accession>A0A564SJK4</accession>
<keyword evidence="3 5" id="KW-0326">Glycosidase</keyword>
<evidence type="ECO:0000259" key="4">
    <source>
        <dbReference type="Pfam" id="PF00251"/>
    </source>
</evidence>
<dbReference type="Gene3D" id="2.115.10.20">
    <property type="entry name" value="Glycosyl hydrolase domain, family 43"/>
    <property type="match status" value="1"/>
</dbReference>
<dbReference type="EC" id="3.2.1.80" evidence="5"/>
<dbReference type="PANTHER" id="PTHR42800:SF1">
    <property type="entry name" value="EXOINULINASE INUD (AFU_ORTHOLOGUE AFUA_5G00480)"/>
    <property type="match status" value="1"/>
</dbReference>
<evidence type="ECO:0000256" key="3">
    <source>
        <dbReference type="ARBA" id="ARBA00023295"/>
    </source>
</evidence>
<evidence type="ECO:0000313" key="5">
    <source>
        <dbReference type="EMBL" id="VUW94610.1"/>
    </source>
</evidence>
<dbReference type="InterPro" id="IPR018053">
    <property type="entry name" value="Glyco_hydro_32_AS"/>
</dbReference>
<comment type="similarity">
    <text evidence="1">Belongs to the glycosyl hydrolase 32 family.</text>
</comment>